<dbReference type="Proteomes" id="UP001056035">
    <property type="component" value="Chromosome"/>
</dbReference>
<dbReference type="InterPro" id="IPR036866">
    <property type="entry name" value="RibonucZ/Hydroxyglut_hydro"/>
</dbReference>
<keyword evidence="3" id="KW-1185">Reference proteome</keyword>
<protein>
    <submittedName>
        <fullName evidence="2">MBL fold metallo-hydrolase</fullName>
    </submittedName>
</protein>
<name>A0ABY5DND3_9ACTN</name>
<dbReference type="InterPro" id="IPR050662">
    <property type="entry name" value="Sec-metab_biosynth-thioest"/>
</dbReference>
<dbReference type="SUPFAM" id="SSF56281">
    <property type="entry name" value="Metallo-hydrolase/oxidoreductase"/>
    <property type="match status" value="1"/>
</dbReference>
<proteinExistence type="predicted"/>
<dbReference type="PANTHER" id="PTHR23131">
    <property type="entry name" value="ENDORIBONUCLEASE LACTB2"/>
    <property type="match status" value="1"/>
</dbReference>
<dbReference type="EMBL" id="CP098502">
    <property type="protein sequence ID" value="UTI62683.1"/>
    <property type="molecule type" value="Genomic_DNA"/>
</dbReference>
<dbReference type="Pfam" id="PF00753">
    <property type="entry name" value="Lactamase_B"/>
    <property type="match status" value="1"/>
</dbReference>
<evidence type="ECO:0000313" key="2">
    <source>
        <dbReference type="EMBL" id="UTI62683.1"/>
    </source>
</evidence>
<evidence type="ECO:0000313" key="3">
    <source>
        <dbReference type="Proteomes" id="UP001056035"/>
    </source>
</evidence>
<organism evidence="2 3">
    <name type="scientific">Paraconexibacter antarcticus</name>
    <dbReference type="NCBI Taxonomy" id="2949664"/>
    <lineage>
        <taxon>Bacteria</taxon>
        <taxon>Bacillati</taxon>
        <taxon>Actinomycetota</taxon>
        <taxon>Thermoleophilia</taxon>
        <taxon>Solirubrobacterales</taxon>
        <taxon>Paraconexibacteraceae</taxon>
        <taxon>Paraconexibacter</taxon>
    </lineage>
</organism>
<evidence type="ECO:0000259" key="1">
    <source>
        <dbReference type="SMART" id="SM00849"/>
    </source>
</evidence>
<gene>
    <name evidence="2" type="ORF">NBH00_15090</name>
</gene>
<dbReference type="PANTHER" id="PTHR23131:SF4">
    <property type="entry name" value="METALLO-BETA-LACTAMASE SUPERFAMILY POTEIN"/>
    <property type="match status" value="1"/>
</dbReference>
<dbReference type="RefSeq" id="WP_254569418.1">
    <property type="nucleotide sequence ID" value="NZ_CP098502.1"/>
</dbReference>
<dbReference type="Gene3D" id="3.60.15.10">
    <property type="entry name" value="Ribonuclease Z/Hydroxyacylglutathione hydrolase-like"/>
    <property type="match status" value="1"/>
</dbReference>
<sequence>MPDSIRERDLAAAAAAGIHRLPVPTPFAVGRVNCYLVEDDPLTLVDCGPNSGTALTVLEAALAAHGRRVEDLERIVLTHQHIDHTGLAQILADRSGAELCCFDALVPWLAEYTRHAADDDAYAARLMHRHGIPDDMALVLQAVTGAYRAWGTAVTVGTPLAPGSELGFADRTWRVLLRPGHSPSDTVFHDEERRILVAGDHLIAHVSSNPLVARPLDRADDGDVTARPQALVTYLESLAQTAELDLGLVLPGHGDPITDHASLIASRVRSHERRKRKIAGLIDQGPRTAYELATEMWGNIAVTQAFLTLSEVLGHVDLMLNEGSAVEEADADGVVRFVRA</sequence>
<dbReference type="InterPro" id="IPR001279">
    <property type="entry name" value="Metallo-B-lactamas"/>
</dbReference>
<feature type="domain" description="Metallo-beta-lactamase" evidence="1">
    <location>
        <begin position="31"/>
        <end position="253"/>
    </location>
</feature>
<reference evidence="2 3" key="1">
    <citation type="submission" date="2022-06" db="EMBL/GenBank/DDBJ databases">
        <title>Paraconexibacter antarcticus.</title>
        <authorList>
            <person name="Kim C.S."/>
        </authorList>
    </citation>
    <scope>NUCLEOTIDE SEQUENCE [LARGE SCALE GENOMIC DNA]</scope>
    <source>
        <strain evidence="2 3">02-257</strain>
    </source>
</reference>
<dbReference type="SMART" id="SM00849">
    <property type="entry name" value="Lactamase_B"/>
    <property type="match status" value="1"/>
</dbReference>
<accession>A0ABY5DND3</accession>